<dbReference type="Proteomes" id="UP000197007">
    <property type="component" value="Chromosome"/>
</dbReference>
<dbReference type="EMBL" id="CP022022">
    <property type="protein sequence ID" value="ASF44467.1"/>
    <property type="molecule type" value="Genomic_DNA"/>
</dbReference>
<dbReference type="InterPro" id="IPR029058">
    <property type="entry name" value="AB_hydrolase_fold"/>
</dbReference>
<feature type="chain" id="PRO_5013300730" evidence="2">
    <location>
        <begin position="20"/>
        <end position="415"/>
    </location>
</feature>
<dbReference type="InterPro" id="IPR011990">
    <property type="entry name" value="TPR-like_helical_dom_sf"/>
</dbReference>
<keyword evidence="4" id="KW-1185">Reference proteome</keyword>
<evidence type="ECO:0000313" key="4">
    <source>
        <dbReference type="Proteomes" id="UP000197007"/>
    </source>
</evidence>
<evidence type="ECO:0000256" key="1">
    <source>
        <dbReference type="SAM" id="MobiDB-lite"/>
    </source>
</evidence>
<accession>A0A1Z4BT44</accession>
<proteinExistence type="predicted"/>
<dbReference type="KEGG" id="capn:CBG49_04050"/>
<feature type="signal peptide" evidence="2">
    <location>
        <begin position="1"/>
        <end position="19"/>
    </location>
</feature>
<dbReference type="RefSeq" id="WP_088595254.1">
    <property type="nucleotide sequence ID" value="NZ_CP022022.1"/>
</dbReference>
<feature type="compositionally biased region" description="Low complexity" evidence="1">
    <location>
        <begin position="404"/>
        <end position="415"/>
    </location>
</feature>
<dbReference type="Gene3D" id="1.25.40.10">
    <property type="entry name" value="Tetratricopeptide repeat domain"/>
    <property type="match status" value="1"/>
</dbReference>
<dbReference type="AlphaFoldDB" id="A0A1Z4BT44"/>
<organism evidence="3 4">
    <name type="scientific">Capnocytophaga endodontalis</name>
    <dbReference type="NCBI Taxonomy" id="2708117"/>
    <lineage>
        <taxon>Bacteria</taxon>
        <taxon>Pseudomonadati</taxon>
        <taxon>Bacteroidota</taxon>
        <taxon>Flavobacteriia</taxon>
        <taxon>Flavobacteriales</taxon>
        <taxon>Flavobacteriaceae</taxon>
        <taxon>Capnocytophaga</taxon>
    </lineage>
</organism>
<feature type="region of interest" description="Disordered" evidence="1">
    <location>
        <begin position="382"/>
        <end position="415"/>
    </location>
</feature>
<reference evidence="4" key="1">
    <citation type="submission" date="2017-06" db="EMBL/GenBank/DDBJ databases">
        <title>Complete genome sequence of Capnocytophaga sp. KCOM 1579 (=ChDC OS43) isolated from a human refractory periapical abscess lesion.</title>
        <authorList>
            <person name="Kook J.-K."/>
            <person name="Park S.-N."/>
            <person name="Lim Y.K."/>
            <person name="Roh H."/>
        </authorList>
    </citation>
    <scope>NUCLEOTIDE SEQUENCE [LARGE SCALE GENOMIC DNA]</scope>
    <source>
        <strain evidence="4">ChDC OS43</strain>
    </source>
</reference>
<dbReference type="SUPFAM" id="SSF53474">
    <property type="entry name" value="alpha/beta-Hydrolases"/>
    <property type="match status" value="1"/>
</dbReference>
<dbReference type="Pfam" id="PF00756">
    <property type="entry name" value="Esterase"/>
    <property type="match status" value="1"/>
</dbReference>
<name>A0A1Z4BT44_9FLAO</name>
<keyword evidence="2" id="KW-0732">Signal</keyword>
<dbReference type="Gene3D" id="3.40.50.1820">
    <property type="entry name" value="alpha/beta hydrolase"/>
    <property type="match status" value="1"/>
</dbReference>
<gene>
    <name evidence="3" type="ORF">CBG49_04050</name>
</gene>
<sequence>MKKLCTLLIALLMAQSIFAQISNETFTSGKTGKRQKIGLYKPTGYTDKKVYPLIVVLNANTLMEPVVTAVRYYEQFEEMPKCIVVGVYDEKLEEVAIIDEVGRPMNESARFFDFISTELVPYIQGKYPIASFKGIIASEEAGFLINYYLLNPKSPFSMYVSLNPTVIPRMAPEFAAALATGASKEQHRLYYYMATADVENKLSYDKTINFEKGLRSMPIHESVLYRFADMKGSSVNSAKLQGIAQALDECFDIYKPIGGKEYKTQMETLSNNIFEYLENKYNTIEQCIGLKKKPLLNDVMATYTAIKSAADWESLRKLAKYVETNGYVKTAMPNFFLAEYYEKTEDYKKALKTYQKSYTEPSIDFITADLITERINALKTNRNVGRPSKKSKKVIEEVPETTDEQTTPTDESNQN</sequence>
<protein>
    <submittedName>
        <fullName evidence="3">Esterase</fullName>
    </submittedName>
</protein>
<evidence type="ECO:0000313" key="3">
    <source>
        <dbReference type="EMBL" id="ASF44467.1"/>
    </source>
</evidence>
<dbReference type="InterPro" id="IPR000801">
    <property type="entry name" value="Esterase-like"/>
</dbReference>
<evidence type="ECO:0000256" key="2">
    <source>
        <dbReference type="SAM" id="SignalP"/>
    </source>
</evidence>